<gene>
    <name evidence="2" type="ORF">CPAG_06652</name>
</gene>
<feature type="region of interest" description="Disordered" evidence="1">
    <location>
        <begin position="77"/>
        <end position="108"/>
    </location>
</feature>
<proteinExistence type="predicted"/>
<feature type="region of interest" description="Disordered" evidence="1">
    <location>
        <begin position="1"/>
        <end position="29"/>
    </location>
</feature>
<feature type="compositionally biased region" description="Basic and acidic residues" evidence="1">
    <location>
        <begin position="1"/>
        <end position="11"/>
    </location>
</feature>
<accession>A0A0J6FLP2</accession>
<dbReference type="AlphaFoldDB" id="A0A0J6FLP2"/>
<reference evidence="3" key="2">
    <citation type="journal article" date="2009" name="Genome Res.">
        <title>Comparative genomic analyses of the human fungal pathogens Coccidioides and their relatives.</title>
        <authorList>
            <person name="Sharpton T.J."/>
            <person name="Stajich J.E."/>
            <person name="Rounsley S.D."/>
            <person name="Gardner M.J."/>
            <person name="Wortman J.R."/>
            <person name="Jordar V.S."/>
            <person name="Maiti R."/>
            <person name="Kodira C.D."/>
            <person name="Neafsey D.E."/>
            <person name="Zeng Q."/>
            <person name="Hung C.-Y."/>
            <person name="McMahan C."/>
            <person name="Muszewska A."/>
            <person name="Grynberg M."/>
            <person name="Mandel M.A."/>
            <person name="Kellner E.M."/>
            <person name="Barker B.M."/>
            <person name="Galgiani J.N."/>
            <person name="Orbach M.J."/>
            <person name="Kirkland T.N."/>
            <person name="Cole G.T."/>
            <person name="Henn M.R."/>
            <person name="Birren B.W."/>
            <person name="Taylor J.W."/>
        </authorList>
    </citation>
    <scope>NUCLEOTIDE SEQUENCE [LARGE SCALE GENOMIC DNA]</scope>
    <source>
        <strain evidence="3">RMSCC 3488</strain>
    </source>
</reference>
<dbReference type="VEuPathDB" id="FungiDB:CPAG_06652"/>
<sequence length="108" mass="11781">MMTISEAKDDPLALISGADSGSGDKCFSDDGVSETDCTSVYYNGDDDDDSDWLRNEKERLPEHTTLKRKTTLTHPVFDSDATAQGPRRCSTGSKIIGNKDTPKADHIL</sequence>
<organism evidence="2 3">
    <name type="scientific">Coccidioides posadasii RMSCC 3488</name>
    <dbReference type="NCBI Taxonomy" id="454284"/>
    <lineage>
        <taxon>Eukaryota</taxon>
        <taxon>Fungi</taxon>
        <taxon>Dikarya</taxon>
        <taxon>Ascomycota</taxon>
        <taxon>Pezizomycotina</taxon>
        <taxon>Eurotiomycetes</taxon>
        <taxon>Eurotiomycetidae</taxon>
        <taxon>Onygenales</taxon>
        <taxon>Onygenaceae</taxon>
        <taxon>Coccidioides</taxon>
    </lineage>
</organism>
<protein>
    <submittedName>
        <fullName evidence="2">Uncharacterized protein</fullName>
    </submittedName>
</protein>
<reference evidence="2 3" key="1">
    <citation type="submission" date="2007-06" db="EMBL/GenBank/DDBJ databases">
        <title>The Genome Sequence of Coccidioides posadasii RMSCC_3488.</title>
        <authorList>
            <consortium name="Coccidioides Genome Resources Consortium"/>
            <consortium name="The Broad Institute Genome Sequencing Platform"/>
            <person name="Henn M.R."/>
            <person name="Sykes S."/>
            <person name="Young S."/>
            <person name="Jaffe D."/>
            <person name="Berlin A."/>
            <person name="Alvarez P."/>
            <person name="Butler J."/>
            <person name="Gnerre S."/>
            <person name="Grabherr M."/>
            <person name="Mauceli E."/>
            <person name="Brockman W."/>
            <person name="Kodira C."/>
            <person name="Alvarado L."/>
            <person name="Zeng Q."/>
            <person name="Crawford M."/>
            <person name="Antoine C."/>
            <person name="Devon K."/>
            <person name="Galgiani J."/>
            <person name="Orsborn K."/>
            <person name="Lewis M.L."/>
            <person name="Nusbaum C."/>
            <person name="Galagan J."/>
            <person name="Birren B."/>
        </authorList>
    </citation>
    <scope>NUCLEOTIDE SEQUENCE [LARGE SCALE GENOMIC DNA]</scope>
    <source>
        <strain evidence="2 3">RMSCC 3488</strain>
    </source>
</reference>
<dbReference type="EMBL" id="DS268112">
    <property type="protein sequence ID" value="KMM70340.1"/>
    <property type="molecule type" value="Genomic_DNA"/>
</dbReference>
<dbReference type="Proteomes" id="UP000054567">
    <property type="component" value="Unassembled WGS sequence"/>
</dbReference>
<evidence type="ECO:0000313" key="2">
    <source>
        <dbReference type="EMBL" id="KMM70340.1"/>
    </source>
</evidence>
<evidence type="ECO:0000256" key="1">
    <source>
        <dbReference type="SAM" id="MobiDB-lite"/>
    </source>
</evidence>
<name>A0A0J6FLP2_COCPO</name>
<evidence type="ECO:0000313" key="3">
    <source>
        <dbReference type="Proteomes" id="UP000054567"/>
    </source>
</evidence>
<reference evidence="3" key="3">
    <citation type="journal article" date="2010" name="Genome Res.">
        <title>Population genomic sequencing of Coccidioides fungi reveals recent hybridization and transposon control.</title>
        <authorList>
            <person name="Neafsey D.E."/>
            <person name="Barker B.M."/>
            <person name="Sharpton T.J."/>
            <person name="Stajich J.E."/>
            <person name="Park D.J."/>
            <person name="Whiston E."/>
            <person name="Hung C.-Y."/>
            <person name="McMahan C."/>
            <person name="White J."/>
            <person name="Sykes S."/>
            <person name="Heiman D."/>
            <person name="Young S."/>
            <person name="Zeng Q."/>
            <person name="Abouelleil A."/>
            <person name="Aftuck L."/>
            <person name="Bessette D."/>
            <person name="Brown A."/>
            <person name="FitzGerald M."/>
            <person name="Lui A."/>
            <person name="Macdonald J.P."/>
            <person name="Priest M."/>
            <person name="Orbach M.J."/>
            <person name="Galgiani J.N."/>
            <person name="Kirkland T.N."/>
            <person name="Cole G.T."/>
            <person name="Birren B.W."/>
            <person name="Henn M.R."/>
            <person name="Taylor J.W."/>
            <person name="Rounsley S.D."/>
        </authorList>
    </citation>
    <scope>NUCLEOTIDE SEQUENCE [LARGE SCALE GENOMIC DNA]</scope>
    <source>
        <strain evidence="3">RMSCC 3488</strain>
    </source>
</reference>